<gene>
    <name evidence="13" type="ORF">AXG93_4620s1640</name>
</gene>
<dbReference type="EC" id="5.3.3.12" evidence="8"/>
<evidence type="ECO:0000256" key="1">
    <source>
        <dbReference type="ARBA" id="ARBA00004613"/>
    </source>
</evidence>
<dbReference type="PANTHER" id="PTHR11954">
    <property type="entry name" value="D-DOPACHROME DECARBOXYLASE"/>
    <property type="match status" value="1"/>
</dbReference>
<evidence type="ECO:0000256" key="9">
    <source>
        <dbReference type="ARBA" id="ARBA00039086"/>
    </source>
</evidence>
<evidence type="ECO:0000256" key="12">
    <source>
        <dbReference type="ARBA" id="ARBA00042730"/>
    </source>
</evidence>
<keyword evidence="3" id="KW-0202">Cytokine</keyword>
<evidence type="ECO:0000256" key="8">
    <source>
        <dbReference type="ARBA" id="ARBA00038932"/>
    </source>
</evidence>
<dbReference type="Proteomes" id="UP000077202">
    <property type="component" value="Unassembled WGS sequence"/>
</dbReference>
<comment type="catalytic activity">
    <reaction evidence="6">
        <text>3-phenylpyruvate = enol-phenylpyruvate</text>
        <dbReference type="Rhea" id="RHEA:17097"/>
        <dbReference type="ChEBI" id="CHEBI:16815"/>
        <dbReference type="ChEBI" id="CHEBI:18005"/>
        <dbReference type="EC" id="5.3.2.1"/>
    </reaction>
</comment>
<dbReference type="InterPro" id="IPR001398">
    <property type="entry name" value="Macrophage_inhib_fac"/>
</dbReference>
<evidence type="ECO:0000256" key="3">
    <source>
        <dbReference type="ARBA" id="ARBA00022514"/>
    </source>
</evidence>
<dbReference type="EMBL" id="LVLJ01002341">
    <property type="protein sequence ID" value="OAE25349.1"/>
    <property type="molecule type" value="Genomic_DNA"/>
</dbReference>
<evidence type="ECO:0000256" key="11">
    <source>
        <dbReference type="ARBA" id="ARBA00041912"/>
    </source>
</evidence>
<dbReference type="InterPro" id="IPR014347">
    <property type="entry name" value="Tautomerase/MIF_sf"/>
</dbReference>
<evidence type="ECO:0000256" key="6">
    <source>
        <dbReference type="ARBA" id="ARBA00036735"/>
    </source>
</evidence>
<proteinExistence type="inferred from homology"/>
<accession>A0A176VX06</accession>
<keyword evidence="5" id="KW-0413">Isomerase</keyword>
<name>A0A176VX06_MARPO</name>
<evidence type="ECO:0000256" key="10">
    <source>
        <dbReference type="ARBA" id="ARBA00041631"/>
    </source>
</evidence>
<comment type="caution">
    <text evidence="13">The sequence shown here is derived from an EMBL/GenBank/DDBJ whole genome shotgun (WGS) entry which is preliminary data.</text>
</comment>
<comment type="similarity">
    <text evidence="2">Belongs to the MIF family.</text>
</comment>
<evidence type="ECO:0000313" key="14">
    <source>
        <dbReference type="Proteomes" id="UP000077202"/>
    </source>
</evidence>
<keyword evidence="14" id="KW-1185">Reference proteome</keyword>
<dbReference type="PANTHER" id="PTHR11954:SF6">
    <property type="entry name" value="MACROPHAGE MIGRATION INHIBITORY FACTOR"/>
    <property type="match status" value="1"/>
</dbReference>
<protein>
    <recommendedName>
        <fullName evidence="12">L-dopachrome isomerase</fullName>
        <ecNumber evidence="9">5.3.2.1</ecNumber>
        <ecNumber evidence="8">5.3.3.12</ecNumber>
    </recommendedName>
    <alternativeName>
        <fullName evidence="10">L-dopachrome tautomerase</fullName>
    </alternativeName>
    <alternativeName>
        <fullName evidence="11">Phenylpyruvate tautomerase</fullName>
    </alternativeName>
</protein>
<dbReference type="Gene3D" id="3.30.429.10">
    <property type="entry name" value="Macrophage Migration Inhibitory Factor"/>
    <property type="match status" value="1"/>
</dbReference>
<dbReference type="AlphaFoldDB" id="A0A176VX06"/>
<comment type="catalytic activity">
    <reaction evidence="7">
        <text>L-dopachrome = 5,6-dihydroxyindole-2-carboxylate</text>
        <dbReference type="Rhea" id="RHEA:13041"/>
        <dbReference type="ChEBI" id="CHEBI:16875"/>
        <dbReference type="ChEBI" id="CHEBI:57509"/>
        <dbReference type="EC" id="5.3.3.12"/>
    </reaction>
</comment>
<dbReference type="GO" id="GO:0005125">
    <property type="term" value="F:cytokine activity"/>
    <property type="evidence" value="ECO:0007669"/>
    <property type="project" value="UniProtKB-KW"/>
</dbReference>
<dbReference type="SUPFAM" id="SSF55331">
    <property type="entry name" value="Tautomerase/MIF"/>
    <property type="match status" value="1"/>
</dbReference>
<evidence type="ECO:0000256" key="5">
    <source>
        <dbReference type="ARBA" id="ARBA00023235"/>
    </source>
</evidence>
<sequence length="135" mass="14906">MPMLNVNTNVPLDAVVISDILKDASKAIARLLSKPESKRNLAFPFDWIVYVMISIRHGVPMSMGGSEEPTAYAELISIGGLTPPNNKKISAAISEILEKKASIDPGRFYLKFTDVKEYTPESQFSNVVCMHALHQ</sequence>
<keyword evidence="4" id="KW-0964">Secreted</keyword>
<dbReference type="GO" id="GO:0050178">
    <property type="term" value="F:phenylpyruvate tautomerase activity"/>
    <property type="evidence" value="ECO:0007669"/>
    <property type="project" value="UniProtKB-EC"/>
</dbReference>
<organism evidence="13 14">
    <name type="scientific">Marchantia polymorpha subsp. ruderalis</name>
    <dbReference type="NCBI Taxonomy" id="1480154"/>
    <lineage>
        <taxon>Eukaryota</taxon>
        <taxon>Viridiplantae</taxon>
        <taxon>Streptophyta</taxon>
        <taxon>Embryophyta</taxon>
        <taxon>Marchantiophyta</taxon>
        <taxon>Marchantiopsida</taxon>
        <taxon>Marchantiidae</taxon>
        <taxon>Marchantiales</taxon>
        <taxon>Marchantiaceae</taxon>
        <taxon>Marchantia</taxon>
    </lineage>
</organism>
<dbReference type="Pfam" id="PF01187">
    <property type="entry name" value="MIF"/>
    <property type="match status" value="1"/>
</dbReference>
<reference evidence="13" key="1">
    <citation type="submission" date="2016-03" db="EMBL/GenBank/DDBJ databases">
        <title>Mechanisms controlling the formation of the plant cell surface in tip-growing cells are functionally conserved among land plants.</title>
        <authorList>
            <person name="Honkanen S."/>
            <person name="Jones V.A."/>
            <person name="Morieri G."/>
            <person name="Champion C."/>
            <person name="Hetherington A.J."/>
            <person name="Kelly S."/>
            <person name="Saint-Marcoux D."/>
            <person name="Proust H."/>
            <person name="Prescott H."/>
            <person name="Dolan L."/>
        </authorList>
    </citation>
    <scope>NUCLEOTIDE SEQUENCE [LARGE SCALE GENOMIC DNA]</scope>
    <source>
        <tissue evidence="13">Whole gametophyte</tissue>
    </source>
</reference>
<evidence type="ECO:0000256" key="4">
    <source>
        <dbReference type="ARBA" id="ARBA00022525"/>
    </source>
</evidence>
<dbReference type="EC" id="5.3.2.1" evidence="9"/>
<evidence type="ECO:0000256" key="7">
    <source>
        <dbReference type="ARBA" id="ARBA00036823"/>
    </source>
</evidence>
<evidence type="ECO:0000256" key="2">
    <source>
        <dbReference type="ARBA" id="ARBA00005851"/>
    </source>
</evidence>
<dbReference type="GO" id="GO:0005615">
    <property type="term" value="C:extracellular space"/>
    <property type="evidence" value="ECO:0007669"/>
    <property type="project" value="UniProtKB-KW"/>
</dbReference>
<evidence type="ECO:0000313" key="13">
    <source>
        <dbReference type="EMBL" id="OAE25349.1"/>
    </source>
</evidence>
<dbReference type="GO" id="GO:0004167">
    <property type="term" value="F:dopachrome isomerase activity"/>
    <property type="evidence" value="ECO:0007669"/>
    <property type="project" value="UniProtKB-EC"/>
</dbReference>
<comment type="subcellular location">
    <subcellularLocation>
        <location evidence="1">Secreted</location>
    </subcellularLocation>
</comment>